<protein>
    <submittedName>
        <fullName evidence="4">Flavodoxin family protein</fullName>
    </submittedName>
</protein>
<keyword evidence="2" id="KW-0288">FMN</keyword>
<feature type="domain" description="NADPH-dependent FMN reductase-like" evidence="3">
    <location>
        <begin position="2"/>
        <end position="129"/>
    </location>
</feature>
<reference evidence="4 5" key="1">
    <citation type="submission" date="2018-11" db="EMBL/GenBank/DDBJ databases">
        <title>Novel Erysipelotrichaceae bacterium isolated from small intestine of a swine.</title>
        <authorList>
            <person name="Kim J.S."/>
            <person name="Choe H."/>
            <person name="Lee Y.R."/>
            <person name="Kim K.M."/>
            <person name="Park D.S."/>
        </authorList>
    </citation>
    <scope>NUCLEOTIDE SEQUENCE [LARGE SCALE GENOMIC DNA]</scope>
    <source>
        <strain evidence="4 5">SG0102</strain>
    </source>
</reference>
<dbReference type="FunCoup" id="A0A3G9JPL4">
    <property type="interactions" value="11"/>
</dbReference>
<evidence type="ECO:0000256" key="2">
    <source>
        <dbReference type="ARBA" id="ARBA00022643"/>
    </source>
</evidence>
<accession>A0A3G9JPL4</accession>
<name>A0A3G9JPL4_9FIRM</name>
<evidence type="ECO:0000256" key="1">
    <source>
        <dbReference type="ARBA" id="ARBA00022630"/>
    </source>
</evidence>
<keyword evidence="5" id="KW-1185">Reference proteome</keyword>
<dbReference type="InterPro" id="IPR029039">
    <property type="entry name" value="Flavoprotein-like_sf"/>
</dbReference>
<dbReference type="InParanoid" id="A0A3G9JPL4"/>
<dbReference type="Gene3D" id="3.40.50.360">
    <property type="match status" value="1"/>
</dbReference>
<sequence length="166" mass="18423">MKGNTEILASAFKKGAEEAGHDVTLINLRGMNIKGCLGCQYCFAHAGACVQKDDMAEILEALDQTDMVVFASPIYWFDITAQLKTVIDRMYARGKIGFHFHKTALLLDSGADHVYEAALAQYNMMTNYLKWENQGTILAPNMEEKGSMQKSPAMQEAYDLGLSLKD</sequence>
<evidence type="ECO:0000313" key="4">
    <source>
        <dbReference type="EMBL" id="BBH26188.1"/>
    </source>
</evidence>
<dbReference type="InterPro" id="IPR005025">
    <property type="entry name" value="FMN_Rdtase-like_dom"/>
</dbReference>
<keyword evidence="1" id="KW-0285">Flavoprotein</keyword>
<organism evidence="4 5">
    <name type="scientific">Intestinibaculum porci</name>
    <dbReference type="NCBI Taxonomy" id="2487118"/>
    <lineage>
        <taxon>Bacteria</taxon>
        <taxon>Bacillati</taxon>
        <taxon>Bacillota</taxon>
        <taxon>Erysipelotrichia</taxon>
        <taxon>Erysipelotrichales</taxon>
        <taxon>Erysipelotrichaceae</taxon>
        <taxon>Intestinibaculum</taxon>
    </lineage>
</organism>
<dbReference type="AlphaFoldDB" id="A0A3G9JPL4"/>
<dbReference type="EMBL" id="AP019309">
    <property type="protein sequence ID" value="BBH26188.1"/>
    <property type="molecule type" value="Genomic_DNA"/>
</dbReference>
<dbReference type="Proteomes" id="UP000268059">
    <property type="component" value="Chromosome"/>
</dbReference>
<dbReference type="PANTHER" id="PTHR43278:SF2">
    <property type="entry name" value="IRON-SULFUR FLAVOPROTEIN"/>
    <property type="match status" value="1"/>
</dbReference>
<dbReference type="KEGG" id="ebm:SG0102_11220"/>
<evidence type="ECO:0000313" key="5">
    <source>
        <dbReference type="Proteomes" id="UP000268059"/>
    </source>
</evidence>
<dbReference type="InterPro" id="IPR051796">
    <property type="entry name" value="ISF_SsuE-like"/>
</dbReference>
<proteinExistence type="predicted"/>
<dbReference type="Pfam" id="PF03358">
    <property type="entry name" value="FMN_red"/>
    <property type="match status" value="1"/>
</dbReference>
<gene>
    <name evidence="4" type="ORF">SG0102_11220</name>
</gene>
<dbReference type="PANTHER" id="PTHR43278">
    <property type="entry name" value="NAD(P)H-DEPENDENT FMN-CONTAINING OXIDOREDUCTASE YWQN-RELATED"/>
    <property type="match status" value="1"/>
</dbReference>
<dbReference type="GO" id="GO:0016491">
    <property type="term" value="F:oxidoreductase activity"/>
    <property type="evidence" value="ECO:0007669"/>
    <property type="project" value="InterPro"/>
</dbReference>
<evidence type="ECO:0000259" key="3">
    <source>
        <dbReference type="Pfam" id="PF03358"/>
    </source>
</evidence>
<dbReference type="SUPFAM" id="SSF52218">
    <property type="entry name" value="Flavoproteins"/>
    <property type="match status" value="1"/>
</dbReference>